<keyword evidence="4" id="KW-1185">Reference proteome</keyword>
<evidence type="ECO:0000313" key="4">
    <source>
        <dbReference type="Proteomes" id="UP000005240"/>
    </source>
</evidence>
<dbReference type="OrthoDB" id="10521874at2759"/>
<dbReference type="STRING" id="630390.A0A0C4ETF3"/>
<dbReference type="Proteomes" id="UP000005240">
    <property type="component" value="Unassembled WGS sequence"/>
</dbReference>
<evidence type="ECO:0000313" key="2">
    <source>
        <dbReference type="EMBL" id="OAV91521.1"/>
    </source>
</evidence>
<evidence type="ECO:0000256" key="1">
    <source>
        <dbReference type="SAM" id="MobiDB-lite"/>
    </source>
</evidence>
<dbReference type="AlphaFoldDB" id="A0A0C4ETF3"/>
<reference evidence="2" key="1">
    <citation type="submission" date="2009-11" db="EMBL/GenBank/DDBJ databases">
        <authorList>
            <consortium name="The Broad Institute Genome Sequencing Platform"/>
            <person name="Ward D."/>
            <person name="Feldgarden M."/>
            <person name="Earl A."/>
            <person name="Young S.K."/>
            <person name="Zeng Q."/>
            <person name="Koehrsen M."/>
            <person name="Alvarado L."/>
            <person name="Berlin A."/>
            <person name="Bochicchio J."/>
            <person name="Borenstein D."/>
            <person name="Chapman S.B."/>
            <person name="Chen Z."/>
            <person name="Engels R."/>
            <person name="Freedman E."/>
            <person name="Gellesch M."/>
            <person name="Goldberg J."/>
            <person name="Griggs A."/>
            <person name="Gujja S."/>
            <person name="Heilman E."/>
            <person name="Heiman D."/>
            <person name="Hepburn T."/>
            <person name="Howarth C."/>
            <person name="Jen D."/>
            <person name="Larson L."/>
            <person name="Lewis B."/>
            <person name="Mehta T."/>
            <person name="Park D."/>
            <person name="Pearson M."/>
            <person name="Roberts A."/>
            <person name="Saif S."/>
            <person name="Shea T."/>
            <person name="Shenoy N."/>
            <person name="Sisk P."/>
            <person name="Stolte C."/>
            <person name="Sykes S."/>
            <person name="Thomson T."/>
            <person name="Walk T."/>
            <person name="White J."/>
            <person name="Yandava C."/>
            <person name="Izard J."/>
            <person name="Baranova O.V."/>
            <person name="Blanton J.M."/>
            <person name="Tanner A.C."/>
            <person name="Dewhirst F.E."/>
            <person name="Haas B."/>
            <person name="Nusbaum C."/>
            <person name="Birren B."/>
        </authorList>
    </citation>
    <scope>NUCLEOTIDE SEQUENCE [LARGE SCALE GENOMIC DNA]</scope>
    <source>
        <strain evidence="2">1-1 BBBD Race 1</strain>
    </source>
</reference>
<name>A0A0C4ETF3_PUCT1</name>
<organism evidence="2">
    <name type="scientific">Puccinia triticina (isolate 1-1 / race 1 (BBBD))</name>
    <name type="common">Brown leaf rust fungus</name>
    <dbReference type="NCBI Taxonomy" id="630390"/>
    <lineage>
        <taxon>Eukaryota</taxon>
        <taxon>Fungi</taxon>
        <taxon>Dikarya</taxon>
        <taxon>Basidiomycota</taxon>
        <taxon>Pucciniomycotina</taxon>
        <taxon>Pucciniomycetes</taxon>
        <taxon>Pucciniales</taxon>
        <taxon>Pucciniaceae</taxon>
        <taxon>Puccinia</taxon>
    </lineage>
</organism>
<evidence type="ECO:0000313" key="3">
    <source>
        <dbReference type="EnsemblFungi" id="PTTG_04082-t43_1-p1"/>
    </source>
</evidence>
<reference evidence="2" key="2">
    <citation type="submission" date="2016-05" db="EMBL/GenBank/DDBJ databases">
        <title>Comparative analysis highlights variable genome content of wheat rusts and divergence of the mating loci.</title>
        <authorList>
            <person name="Cuomo C.A."/>
            <person name="Bakkeren G."/>
            <person name="Szabo L."/>
            <person name="Khalil H."/>
            <person name="Joly D."/>
            <person name="Goldberg J."/>
            <person name="Young S."/>
            <person name="Zeng Q."/>
            <person name="Fellers J."/>
        </authorList>
    </citation>
    <scope>NUCLEOTIDE SEQUENCE [LARGE SCALE GENOMIC DNA]</scope>
    <source>
        <strain evidence="2">1-1 BBBD Race 1</strain>
    </source>
</reference>
<proteinExistence type="predicted"/>
<dbReference type="EMBL" id="ADAS02000079">
    <property type="protein sequence ID" value="OAV91521.1"/>
    <property type="molecule type" value="Genomic_DNA"/>
</dbReference>
<gene>
    <name evidence="2" type="ORF">PTTG_04082</name>
</gene>
<reference evidence="3 4" key="3">
    <citation type="journal article" date="2017" name="G3 (Bethesda)">
        <title>Comparative analysis highlights variable genome content of wheat rusts and divergence of the mating loci.</title>
        <authorList>
            <person name="Cuomo C.A."/>
            <person name="Bakkeren G."/>
            <person name="Khalil H.B."/>
            <person name="Panwar V."/>
            <person name="Joly D."/>
            <person name="Linning R."/>
            <person name="Sakthikumar S."/>
            <person name="Song X."/>
            <person name="Adiconis X."/>
            <person name="Fan L."/>
            <person name="Goldberg J.M."/>
            <person name="Levin J.Z."/>
            <person name="Young S."/>
            <person name="Zeng Q."/>
            <person name="Anikster Y."/>
            <person name="Bruce M."/>
            <person name="Wang M."/>
            <person name="Yin C."/>
            <person name="McCallum B."/>
            <person name="Szabo L.J."/>
            <person name="Hulbert S."/>
            <person name="Chen X."/>
            <person name="Fellers J.P."/>
        </authorList>
    </citation>
    <scope>NUCLEOTIDE SEQUENCE</scope>
    <source>
        <strain evidence="3">isolate 1-1 / race 1 (BBBD)</strain>
        <strain evidence="4">Isolate 1-1 / race 1 (BBBD)</strain>
    </source>
</reference>
<feature type="compositionally biased region" description="Low complexity" evidence="1">
    <location>
        <begin position="249"/>
        <end position="262"/>
    </location>
</feature>
<dbReference type="EnsemblFungi" id="PTTG_04082-t43_1">
    <property type="protein sequence ID" value="PTTG_04082-t43_1-p1"/>
    <property type="gene ID" value="PTTG_04082"/>
</dbReference>
<protein>
    <submittedName>
        <fullName evidence="2 3">Uncharacterized protein</fullName>
    </submittedName>
</protein>
<accession>A0A0C4ETF3</accession>
<feature type="region of interest" description="Disordered" evidence="1">
    <location>
        <begin position="229"/>
        <end position="302"/>
    </location>
</feature>
<feature type="compositionally biased region" description="Basic and acidic residues" evidence="1">
    <location>
        <begin position="229"/>
        <end position="248"/>
    </location>
</feature>
<feature type="compositionally biased region" description="Basic and acidic residues" evidence="1">
    <location>
        <begin position="293"/>
        <end position="302"/>
    </location>
</feature>
<reference evidence="3" key="4">
    <citation type="submission" date="2025-05" db="UniProtKB">
        <authorList>
            <consortium name="EnsemblFungi"/>
        </authorList>
    </citation>
    <scope>IDENTIFICATION</scope>
    <source>
        <strain evidence="3">isolate 1-1 / race 1 (BBBD)</strain>
    </source>
</reference>
<dbReference type="VEuPathDB" id="FungiDB:PTTG_04082"/>
<sequence>MTRKHQTPTPKGTCSYPQHMATDLEQHLLHSFHVFYTNFLGPRPEFPPSTFFGIEHAKAIVDSIDQIRNGEEHNISLLGRLIGGQTFNGQIDALDLAITKWMDSEFYQHHLLTIAGLDSYIEAECIRIRDEMAAKLSQLQSDAAARRADEKKAKALAKDEAKALVAAERAAERLRKSDNQAAERDRLLSKKAADKLPEEEAAIQARQIEERELARTMEERTLRRFRAEEENRLDEEGKAADRATRRATADAARQANADQLAQGKKHRRFTRENKHVGALARKTQRNSQNMAKVNRERQNHAKFAEMRAELARGGK</sequence>